<dbReference type="Gene3D" id="3.40.1190.10">
    <property type="entry name" value="Mur-like, catalytic domain"/>
    <property type="match status" value="1"/>
</dbReference>
<evidence type="ECO:0000256" key="7">
    <source>
        <dbReference type="HAMAP-Rule" id="MF_00639"/>
    </source>
</evidence>
<dbReference type="GO" id="GO:0051301">
    <property type="term" value="P:cell division"/>
    <property type="evidence" value="ECO:0007669"/>
    <property type="project" value="UniProtKB-KW"/>
</dbReference>
<dbReference type="SUPFAM" id="SSF53244">
    <property type="entry name" value="MurD-like peptide ligases, peptide-binding domain"/>
    <property type="match status" value="1"/>
</dbReference>
<keyword evidence="7 8" id="KW-0132">Cell division</keyword>
<keyword evidence="7 8" id="KW-0573">Peptidoglycan synthesis</keyword>
<dbReference type="PANTHER" id="PTHR43692">
    <property type="entry name" value="UDP-N-ACETYLMURAMOYLALANINE--D-GLUTAMATE LIGASE"/>
    <property type="match status" value="1"/>
</dbReference>
<evidence type="ECO:0000259" key="9">
    <source>
        <dbReference type="Pfam" id="PF02875"/>
    </source>
</evidence>
<dbReference type="GO" id="GO:0008360">
    <property type="term" value="P:regulation of cell shape"/>
    <property type="evidence" value="ECO:0007669"/>
    <property type="project" value="UniProtKB-KW"/>
</dbReference>
<evidence type="ECO:0000259" key="10">
    <source>
        <dbReference type="Pfam" id="PF08245"/>
    </source>
</evidence>
<organism evidence="11 12">
    <name type="scientific">Candidatus Uhrbacteria bacterium GW2011_GWD2_52_7</name>
    <dbReference type="NCBI Taxonomy" id="1618989"/>
    <lineage>
        <taxon>Bacteria</taxon>
        <taxon>Candidatus Uhriibacteriota</taxon>
    </lineage>
</organism>
<dbReference type="NCBIfam" id="TIGR01087">
    <property type="entry name" value="murD"/>
    <property type="match status" value="1"/>
</dbReference>
<dbReference type="GO" id="GO:0008764">
    <property type="term" value="F:UDP-N-acetylmuramoylalanine-D-glutamate ligase activity"/>
    <property type="evidence" value="ECO:0007669"/>
    <property type="project" value="UniProtKB-UniRule"/>
</dbReference>
<dbReference type="SUPFAM" id="SSF51984">
    <property type="entry name" value="MurCD N-terminal domain"/>
    <property type="match status" value="1"/>
</dbReference>
<dbReference type="GO" id="GO:0005524">
    <property type="term" value="F:ATP binding"/>
    <property type="evidence" value="ECO:0007669"/>
    <property type="project" value="UniProtKB-UniRule"/>
</dbReference>
<evidence type="ECO:0000313" key="12">
    <source>
        <dbReference type="Proteomes" id="UP000034846"/>
    </source>
</evidence>
<feature type="domain" description="Mur ligase central" evidence="10">
    <location>
        <begin position="137"/>
        <end position="321"/>
    </location>
</feature>
<dbReference type="GO" id="GO:0005737">
    <property type="term" value="C:cytoplasm"/>
    <property type="evidence" value="ECO:0007669"/>
    <property type="project" value="UniProtKB-SubCell"/>
</dbReference>
<feature type="binding site" evidence="7">
    <location>
        <begin position="139"/>
        <end position="145"/>
    </location>
    <ligand>
        <name>ATP</name>
        <dbReference type="ChEBI" id="CHEBI:30616"/>
    </ligand>
</feature>
<keyword evidence="4 7" id="KW-0436">Ligase</keyword>
<dbReference type="Pfam" id="PF08245">
    <property type="entry name" value="Mur_ligase_M"/>
    <property type="match status" value="1"/>
</dbReference>
<evidence type="ECO:0000313" key="11">
    <source>
        <dbReference type="EMBL" id="KKW28787.1"/>
    </source>
</evidence>
<dbReference type="InterPro" id="IPR004101">
    <property type="entry name" value="Mur_ligase_C"/>
</dbReference>
<evidence type="ECO:0000256" key="5">
    <source>
        <dbReference type="ARBA" id="ARBA00022741"/>
    </source>
</evidence>
<comment type="catalytic activity">
    <reaction evidence="7 8">
        <text>UDP-N-acetyl-alpha-D-muramoyl-L-alanine + D-glutamate + ATP = UDP-N-acetyl-alpha-D-muramoyl-L-alanyl-D-glutamate + ADP + phosphate + H(+)</text>
        <dbReference type="Rhea" id="RHEA:16429"/>
        <dbReference type="ChEBI" id="CHEBI:15378"/>
        <dbReference type="ChEBI" id="CHEBI:29986"/>
        <dbReference type="ChEBI" id="CHEBI:30616"/>
        <dbReference type="ChEBI" id="CHEBI:43474"/>
        <dbReference type="ChEBI" id="CHEBI:83898"/>
        <dbReference type="ChEBI" id="CHEBI:83900"/>
        <dbReference type="ChEBI" id="CHEBI:456216"/>
        <dbReference type="EC" id="6.3.2.9"/>
    </reaction>
</comment>
<comment type="pathway">
    <text evidence="2 7 8">Cell wall biogenesis; peptidoglycan biosynthesis.</text>
</comment>
<dbReference type="Pfam" id="PF02875">
    <property type="entry name" value="Mur_ligase_C"/>
    <property type="match status" value="1"/>
</dbReference>
<keyword evidence="6 7" id="KW-0067">ATP-binding</keyword>
<evidence type="ECO:0000256" key="8">
    <source>
        <dbReference type="RuleBase" id="RU003664"/>
    </source>
</evidence>
<proteinExistence type="inferred from homology"/>
<comment type="caution">
    <text evidence="11">The sequence shown here is derived from an EMBL/GenBank/DDBJ whole genome shotgun (WGS) entry which is preliminary data.</text>
</comment>
<dbReference type="Gene3D" id="3.40.50.720">
    <property type="entry name" value="NAD(P)-binding Rossmann-like Domain"/>
    <property type="match status" value="1"/>
</dbReference>
<dbReference type="Proteomes" id="UP000034846">
    <property type="component" value="Unassembled WGS sequence"/>
</dbReference>
<comment type="similarity">
    <text evidence="7">Belongs to the MurCDEF family.</text>
</comment>
<evidence type="ECO:0000256" key="1">
    <source>
        <dbReference type="ARBA" id="ARBA00004496"/>
    </source>
</evidence>
<protein>
    <recommendedName>
        <fullName evidence="7 8">UDP-N-acetylmuramoylalanine--D-glutamate ligase</fullName>
        <ecNumber evidence="7 8">6.3.2.9</ecNumber>
    </recommendedName>
    <alternativeName>
        <fullName evidence="7">D-glutamic acid-adding enzyme</fullName>
    </alternativeName>
    <alternativeName>
        <fullName evidence="7">UDP-N-acetylmuramoyl-L-alanyl-D-glutamate synthetase</fullName>
    </alternativeName>
</protein>
<accession>A0A0G1ZL60</accession>
<dbReference type="InterPro" id="IPR013221">
    <property type="entry name" value="Mur_ligase_cen"/>
</dbReference>
<dbReference type="AlphaFoldDB" id="A0A0G1ZL60"/>
<keyword evidence="7 8" id="KW-0131">Cell cycle</keyword>
<keyword evidence="5 7" id="KW-0547">Nucleotide-binding</keyword>
<dbReference type="InterPro" id="IPR005762">
    <property type="entry name" value="MurD"/>
</dbReference>
<dbReference type="EC" id="6.3.2.9" evidence="7 8"/>
<dbReference type="PANTHER" id="PTHR43692:SF1">
    <property type="entry name" value="UDP-N-ACETYLMURAMOYLALANINE--D-GLUTAMATE LIGASE"/>
    <property type="match status" value="1"/>
</dbReference>
<dbReference type="HAMAP" id="MF_00639">
    <property type="entry name" value="MurD"/>
    <property type="match status" value="1"/>
</dbReference>
<dbReference type="InterPro" id="IPR036565">
    <property type="entry name" value="Mur-like_cat_sf"/>
</dbReference>
<keyword evidence="3 7" id="KW-0963">Cytoplasm</keyword>
<evidence type="ECO:0000256" key="3">
    <source>
        <dbReference type="ARBA" id="ARBA00022490"/>
    </source>
</evidence>
<dbReference type="GO" id="GO:0071555">
    <property type="term" value="P:cell wall organization"/>
    <property type="evidence" value="ECO:0007669"/>
    <property type="project" value="UniProtKB-KW"/>
</dbReference>
<feature type="domain" description="Mur ligase C-terminal" evidence="9">
    <location>
        <begin position="346"/>
        <end position="460"/>
    </location>
</feature>
<evidence type="ECO:0000256" key="4">
    <source>
        <dbReference type="ARBA" id="ARBA00022598"/>
    </source>
</evidence>
<dbReference type="SUPFAM" id="SSF53623">
    <property type="entry name" value="MurD-like peptide ligases, catalytic domain"/>
    <property type="match status" value="1"/>
</dbReference>
<dbReference type="GO" id="GO:0009252">
    <property type="term" value="P:peptidoglycan biosynthetic process"/>
    <property type="evidence" value="ECO:0007669"/>
    <property type="project" value="UniProtKB-UniRule"/>
</dbReference>
<evidence type="ECO:0000256" key="6">
    <source>
        <dbReference type="ARBA" id="ARBA00022840"/>
    </source>
</evidence>
<keyword evidence="7 8" id="KW-0961">Cell wall biogenesis/degradation</keyword>
<sequence>MDLSRIENFQDAVVTVMGMGRYKQGSGLGATKWLIRHGAQVVITDLKDSLELKESVDLVMEWYRTYREQYPDRQIYQPIFVLGEHRKEDFTNVDCVVQNPGVPSEADYVVAAKELGIPIESDVSLFFRYYPHPIVAVTGTKGKTTTTLLVGEMLKSLDLAAITAGNIKASPLDSLDDLLMKPSPTPIVIEFSSWMLESMPGVFSDMNKGPDVAVLTNVYPEHLGRYASFEAYVDSKRILFAHQTPEQKTVLNYDHPDVRAMEPEVKGSLVWFAREPLSHDGCYVVNGMVTWRQGGKDTPIIALDDVALGEHALENILSSVAVSVLRGVQPAAIATVLKTFTGAGDRQELVREVDEIMYINDTAATNPEAAVVALNNFGSGQKKDVILLAGGAAHGVPFDRMADAAVEACRFVVLFPGEGSDALAAAINNRVTVERASSMHEAVQKARGEAKRGDIVLLSPGAAASGIFATEFDRGEQFREEVRNL</sequence>
<comment type="subcellular location">
    <subcellularLocation>
        <location evidence="1 7 8">Cytoplasm</location>
    </subcellularLocation>
</comment>
<dbReference type="InterPro" id="IPR036615">
    <property type="entry name" value="Mur_ligase_C_dom_sf"/>
</dbReference>
<comment type="function">
    <text evidence="7 8">Cell wall formation. Catalyzes the addition of glutamate to the nucleotide precursor UDP-N-acetylmuramoyl-L-alanine (UMA).</text>
</comment>
<dbReference type="UniPathway" id="UPA00219"/>
<reference evidence="11 12" key="1">
    <citation type="journal article" date="2015" name="Nature">
        <title>rRNA introns, odd ribosomes, and small enigmatic genomes across a large radiation of phyla.</title>
        <authorList>
            <person name="Brown C.T."/>
            <person name="Hug L.A."/>
            <person name="Thomas B.C."/>
            <person name="Sharon I."/>
            <person name="Castelle C.J."/>
            <person name="Singh A."/>
            <person name="Wilkins M.J."/>
            <person name="Williams K.H."/>
            <person name="Banfield J.F."/>
        </authorList>
    </citation>
    <scope>NUCLEOTIDE SEQUENCE [LARGE SCALE GENOMIC DNA]</scope>
</reference>
<evidence type="ECO:0000256" key="2">
    <source>
        <dbReference type="ARBA" id="ARBA00004752"/>
    </source>
</evidence>
<keyword evidence="7 8" id="KW-0133">Cell shape</keyword>
<dbReference type="Gene3D" id="3.90.190.20">
    <property type="entry name" value="Mur ligase, C-terminal domain"/>
    <property type="match status" value="1"/>
</dbReference>
<gene>
    <name evidence="7" type="primary">murD</name>
    <name evidence="11" type="ORF">UY72_C0062G0008</name>
</gene>
<dbReference type="EMBL" id="LCRD01000062">
    <property type="protein sequence ID" value="KKW28787.1"/>
    <property type="molecule type" value="Genomic_DNA"/>
</dbReference>
<name>A0A0G1ZL60_9BACT</name>